<evidence type="ECO:0000313" key="3">
    <source>
        <dbReference type="Proteomes" id="UP000288096"/>
    </source>
</evidence>
<dbReference type="InterPro" id="IPR042081">
    <property type="entry name" value="RNA_2'-PTrans_C"/>
</dbReference>
<evidence type="ECO:0000313" key="2">
    <source>
        <dbReference type="EMBL" id="GBC62960.1"/>
    </source>
</evidence>
<evidence type="ECO:0000256" key="1">
    <source>
        <dbReference type="SAM" id="MobiDB-lite"/>
    </source>
</evidence>
<keyword evidence="3" id="KW-1185">Reference proteome</keyword>
<keyword evidence="2" id="KW-0808">Transferase</keyword>
<feature type="region of interest" description="Disordered" evidence="1">
    <location>
        <begin position="187"/>
        <end position="241"/>
    </location>
</feature>
<reference evidence="3" key="2">
    <citation type="submission" date="2019-01" db="EMBL/GenBank/DDBJ databases">
        <title>Genome sequence of Desulfonema ishimotonii strain Tokyo 01.</title>
        <authorList>
            <person name="Fukui M."/>
        </authorList>
    </citation>
    <scope>NUCLEOTIDE SEQUENCE [LARGE SCALE GENOMIC DNA]</scope>
    <source>
        <strain evidence="3">Tokyo 01</strain>
    </source>
</reference>
<comment type="caution">
    <text evidence="2">The sequence shown here is derived from an EMBL/GenBank/DDBJ whole genome shotgun (WGS) entry which is preliminary data.</text>
</comment>
<dbReference type="Gene3D" id="3.20.170.30">
    <property type="match status" value="1"/>
</dbReference>
<dbReference type="SUPFAM" id="SSF56399">
    <property type="entry name" value="ADP-ribosylation"/>
    <property type="match status" value="1"/>
</dbReference>
<reference evidence="3" key="1">
    <citation type="submission" date="2017-11" db="EMBL/GenBank/DDBJ databases">
        <authorList>
            <person name="Watanabe M."/>
            <person name="Kojima H."/>
        </authorList>
    </citation>
    <scope>NUCLEOTIDE SEQUENCE [LARGE SCALE GENOMIC DNA]</scope>
    <source>
        <strain evidence="3">Tokyo 01</strain>
    </source>
</reference>
<sequence>MGQLKSPKKLAKFLAYVLGRRPDEFGLVPDPDGYVRIKDLLKAFSEEEGWRHVRRAALEEVILTLPDPPVEIDENRIRARVRDRMPTMGPVWDIPKLLYTCVRQKAHPVVVHEGISPVGGHPWVILSPQKEMAERMGRRIDPAPVLLTVQVERSEESGVVFRQAGELLCLAEYIPMGCFTAPPLPKEKAEAKKKETPREEQKPGTPGSFILDFPDPEKKKKDRHDKRKRISSGISRREKCAGRNKKCGLSKFFN</sequence>
<protein>
    <submittedName>
        <fullName evidence="2">Phosphotransferase KptA/Tpt1</fullName>
    </submittedName>
</protein>
<dbReference type="Proteomes" id="UP000288096">
    <property type="component" value="Unassembled WGS sequence"/>
</dbReference>
<dbReference type="AlphaFoldDB" id="A0A401G173"/>
<feature type="compositionally biased region" description="Basic residues" evidence="1">
    <location>
        <begin position="220"/>
        <end position="230"/>
    </location>
</feature>
<proteinExistence type="predicted"/>
<accession>A0A401G173</accession>
<dbReference type="Pfam" id="PF01885">
    <property type="entry name" value="PTS_2-RNA"/>
    <property type="match status" value="1"/>
</dbReference>
<dbReference type="InterPro" id="IPR042080">
    <property type="entry name" value="RNA_2'-PTrans_N"/>
</dbReference>
<dbReference type="GO" id="GO:0016740">
    <property type="term" value="F:transferase activity"/>
    <property type="evidence" value="ECO:0007669"/>
    <property type="project" value="UniProtKB-KW"/>
</dbReference>
<name>A0A401G173_9BACT</name>
<dbReference type="RefSeq" id="WP_124330086.1">
    <property type="nucleotide sequence ID" value="NZ_BEXT01000001.1"/>
</dbReference>
<gene>
    <name evidence="2" type="ORF">DENIS_3946</name>
</gene>
<dbReference type="InterPro" id="IPR002745">
    <property type="entry name" value="Ptrans_KptA/Tpt1"/>
</dbReference>
<dbReference type="OrthoDB" id="4537997at2"/>
<dbReference type="EMBL" id="BEXT01000001">
    <property type="protein sequence ID" value="GBC62960.1"/>
    <property type="molecule type" value="Genomic_DNA"/>
</dbReference>
<dbReference type="Gene3D" id="1.10.10.970">
    <property type="entry name" value="RNA 2'-phosphotransferase, Tpt1/KptA family, N-terminal domain"/>
    <property type="match status" value="1"/>
</dbReference>
<organism evidence="2 3">
    <name type="scientific">Desulfonema ishimotonii</name>
    <dbReference type="NCBI Taxonomy" id="45657"/>
    <lineage>
        <taxon>Bacteria</taxon>
        <taxon>Pseudomonadati</taxon>
        <taxon>Thermodesulfobacteriota</taxon>
        <taxon>Desulfobacteria</taxon>
        <taxon>Desulfobacterales</taxon>
        <taxon>Desulfococcaceae</taxon>
        <taxon>Desulfonema</taxon>
    </lineage>
</organism>
<feature type="compositionally biased region" description="Basic and acidic residues" evidence="1">
    <location>
        <begin position="187"/>
        <end position="202"/>
    </location>
</feature>